<protein>
    <submittedName>
        <fullName evidence="1">Uncharacterized protein</fullName>
    </submittedName>
</protein>
<comment type="caution">
    <text evidence="1">The sequence shown here is derived from an EMBL/GenBank/DDBJ whole genome shotgun (WGS) entry which is preliminary data.</text>
</comment>
<evidence type="ECO:0000313" key="2">
    <source>
        <dbReference type="Proteomes" id="UP000828941"/>
    </source>
</evidence>
<dbReference type="EMBL" id="CM039436">
    <property type="protein sequence ID" value="KAI4314649.1"/>
    <property type="molecule type" value="Genomic_DNA"/>
</dbReference>
<gene>
    <name evidence="1" type="ORF">L6164_027537</name>
</gene>
<accession>A0ACB9LTN4</accession>
<name>A0ACB9LTN4_BAUVA</name>
<sequence>MLFRRRLVFFSPSYHQAVARNSSALLEQFRLLLGNNSKPVTTRECKQIHARLAVSQCLSEIHLTNTLVNLYCKCGEFNHACLLFDQMPWKNVVSWTTLISANIRAGSFGKAMEVFKEMCAMGERPNQYTFSALLKGCANPAFRNVGLQIHGLIVHFGLEKDKFAGSCLVHMYSNIENHLQDAGHIFNELLEKDRVTWNVMIFGFAQVSNSSTVVRLFSEMQEVDGLKPDEFTLMNLLKCCSSLEEVKQIHGLALKFGAESGVVMGGALVDLYAKCRDINSCKKLFDSMEEKDGFVWSSIMSGYIKNSRGEEAVHFFMDLCRQGMKLDKHILSSTLKACTEIEDFNRGIQVHAHMIKYGHQNDCFVASVLLTLYANFSELEDARKLFRRIRDRDIVAWNSMILAYAQMEEGSARCMQLLQELRQTSFLQIDGATIVAILKSCQKESDLATGCQIHSLTVKSGIYLYTLAGNALIRMYSECGEIDDAYKAFNDIIWKDDSSWSSIIGTYHQNEMGLEALTLCKEMLADGITFTSYSLPLCLTACSRLSAIKMGRQFHVFVIKSGLNIDVYVGSSIIDMYAKCGNLEESEKAFGEQPEPNEVVYNALISGYAHHGKAEEAREAFNEMERKGLIPNLLTFLAVLSACSHVGYVEESLYYFTLMYQTYKIRPEAEHYSCLIDVYGRAGRLEEAYQLVQKDGSESAWRTLLSACRNYGNTEIAEKSAMKIIELNASDHASYVLLSNMYTGEGKWDEALKWRMKMAKVGVKKDPGSSWLI</sequence>
<dbReference type="Proteomes" id="UP000828941">
    <property type="component" value="Chromosome 11"/>
</dbReference>
<reference evidence="1 2" key="1">
    <citation type="journal article" date="2022" name="DNA Res.">
        <title>Chromosomal-level genome assembly of the orchid tree Bauhinia variegata (Leguminosae; Cercidoideae) supports the allotetraploid origin hypothesis of Bauhinia.</title>
        <authorList>
            <person name="Zhong Y."/>
            <person name="Chen Y."/>
            <person name="Zheng D."/>
            <person name="Pang J."/>
            <person name="Liu Y."/>
            <person name="Luo S."/>
            <person name="Meng S."/>
            <person name="Qian L."/>
            <person name="Wei D."/>
            <person name="Dai S."/>
            <person name="Zhou R."/>
        </authorList>
    </citation>
    <scope>NUCLEOTIDE SEQUENCE [LARGE SCALE GENOMIC DNA]</scope>
    <source>
        <strain evidence="1">BV-YZ2020</strain>
    </source>
</reference>
<organism evidence="1 2">
    <name type="scientific">Bauhinia variegata</name>
    <name type="common">Purple orchid tree</name>
    <name type="synonym">Phanera variegata</name>
    <dbReference type="NCBI Taxonomy" id="167791"/>
    <lineage>
        <taxon>Eukaryota</taxon>
        <taxon>Viridiplantae</taxon>
        <taxon>Streptophyta</taxon>
        <taxon>Embryophyta</taxon>
        <taxon>Tracheophyta</taxon>
        <taxon>Spermatophyta</taxon>
        <taxon>Magnoliopsida</taxon>
        <taxon>eudicotyledons</taxon>
        <taxon>Gunneridae</taxon>
        <taxon>Pentapetalae</taxon>
        <taxon>rosids</taxon>
        <taxon>fabids</taxon>
        <taxon>Fabales</taxon>
        <taxon>Fabaceae</taxon>
        <taxon>Cercidoideae</taxon>
        <taxon>Cercideae</taxon>
        <taxon>Bauhiniinae</taxon>
        <taxon>Bauhinia</taxon>
    </lineage>
</organism>
<proteinExistence type="predicted"/>
<evidence type="ECO:0000313" key="1">
    <source>
        <dbReference type="EMBL" id="KAI4314649.1"/>
    </source>
</evidence>
<keyword evidence="2" id="KW-1185">Reference proteome</keyword>